<name>A0ACC2FLY2_DALPE</name>
<protein>
    <submittedName>
        <fullName evidence="1">Uncharacterized protein</fullName>
    </submittedName>
</protein>
<dbReference type="EMBL" id="CM055752">
    <property type="protein sequence ID" value="KAJ7992394.1"/>
    <property type="molecule type" value="Genomic_DNA"/>
</dbReference>
<organism evidence="1 2">
    <name type="scientific">Dallia pectoralis</name>
    <name type="common">Alaska blackfish</name>
    <dbReference type="NCBI Taxonomy" id="75939"/>
    <lineage>
        <taxon>Eukaryota</taxon>
        <taxon>Metazoa</taxon>
        <taxon>Chordata</taxon>
        <taxon>Craniata</taxon>
        <taxon>Vertebrata</taxon>
        <taxon>Euteleostomi</taxon>
        <taxon>Actinopterygii</taxon>
        <taxon>Neopterygii</taxon>
        <taxon>Teleostei</taxon>
        <taxon>Protacanthopterygii</taxon>
        <taxon>Esociformes</taxon>
        <taxon>Umbridae</taxon>
        <taxon>Dallia</taxon>
    </lineage>
</organism>
<comment type="caution">
    <text evidence="1">The sequence shown here is derived from an EMBL/GenBank/DDBJ whole genome shotgun (WGS) entry which is preliminary data.</text>
</comment>
<evidence type="ECO:0000313" key="1">
    <source>
        <dbReference type="EMBL" id="KAJ7992394.1"/>
    </source>
</evidence>
<sequence length="126" mass="14085">MQVCLERPLTIRLLKGSAETSAVKGAAWAKWLCMCDPVRSHRDHTTLSFSSCPTEVTATWASWGRRQAGRLHAGNSWSPFFKSPAFVSQRQLQWSECCICPDRMLVFYCIYILDSPAGGTFLPGLV</sequence>
<evidence type="ECO:0000313" key="2">
    <source>
        <dbReference type="Proteomes" id="UP001157502"/>
    </source>
</evidence>
<accession>A0ACC2FLY2</accession>
<keyword evidence="2" id="KW-1185">Reference proteome</keyword>
<dbReference type="Proteomes" id="UP001157502">
    <property type="component" value="Chromosome 25"/>
</dbReference>
<gene>
    <name evidence="1" type="ORF">DPEC_G00278070</name>
</gene>
<reference evidence="1" key="1">
    <citation type="submission" date="2021-05" db="EMBL/GenBank/DDBJ databases">
        <authorList>
            <person name="Pan Q."/>
            <person name="Jouanno E."/>
            <person name="Zahm M."/>
            <person name="Klopp C."/>
            <person name="Cabau C."/>
            <person name="Louis A."/>
            <person name="Berthelot C."/>
            <person name="Parey E."/>
            <person name="Roest Crollius H."/>
            <person name="Montfort J."/>
            <person name="Robinson-Rechavi M."/>
            <person name="Bouchez O."/>
            <person name="Lampietro C."/>
            <person name="Lopez Roques C."/>
            <person name="Donnadieu C."/>
            <person name="Postlethwait J."/>
            <person name="Bobe J."/>
            <person name="Dillon D."/>
            <person name="Chandos A."/>
            <person name="von Hippel F."/>
            <person name="Guiguen Y."/>
        </authorList>
    </citation>
    <scope>NUCLEOTIDE SEQUENCE</scope>
    <source>
        <strain evidence="1">YG-Jan2019</strain>
    </source>
</reference>
<proteinExistence type="predicted"/>